<organism evidence="1 2">
    <name type="scientific">Ectopseudomonas hydrolytica</name>
    <dbReference type="NCBI Taxonomy" id="2493633"/>
    <lineage>
        <taxon>Bacteria</taxon>
        <taxon>Pseudomonadati</taxon>
        <taxon>Pseudomonadota</taxon>
        <taxon>Gammaproteobacteria</taxon>
        <taxon>Pseudomonadales</taxon>
        <taxon>Pseudomonadaceae</taxon>
        <taxon>Ectopseudomonas</taxon>
    </lineage>
</organism>
<evidence type="ECO:0000313" key="1">
    <source>
        <dbReference type="EMBL" id="USR37587.1"/>
    </source>
</evidence>
<accession>A0ABY5A1G2</accession>
<name>A0ABY5A1G2_9GAMM</name>
<dbReference type="RefSeq" id="WP_129482356.1">
    <property type="nucleotide sequence ID" value="NZ_CP099397.1"/>
</dbReference>
<protein>
    <recommendedName>
        <fullName evidence="3">Plasmid-related protein</fullName>
    </recommendedName>
</protein>
<sequence>MSTTTSNTPSQPIGNTRPALDEPAWQKICETAAAQARHGCGQSHDYYVERFSAAIDTHVDQLPEHQRSWALHIAIEEWGYATLAEREETLNWNAENGYCRHGIALDCCPAGCGSY</sequence>
<dbReference type="Proteomes" id="UP001054897">
    <property type="component" value="Chromosome"/>
</dbReference>
<reference evidence="1" key="1">
    <citation type="submission" date="2022-06" db="EMBL/GenBank/DDBJ databases">
        <title>Complete genome of Pseudomonas hydrolytica DSWY01T.</title>
        <authorList>
            <person name="Jung J."/>
            <person name="Jeon C.O."/>
        </authorList>
    </citation>
    <scope>NUCLEOTIDE SEQUENCE</scope>
    <source>
        <strain evidence="1">DSWY01</strain>
    </source>
</reference>
<evidence type="ECO:0008006" key="3">
    <source>
        <dbReference type="Google" id="ProtNLM"/>
    </source>
</evidence>
<dbReference type="EMBL" id="CP099397">
    <property type="protein sequence ID" value="USR37587.1"/>
    <property type="molecule type" value="Genomic_DNA"/>
</dbReference>
<gene>
    <name evidence="1" type="ORF">L1F06_012860</name>
</gene>
<keyword evidence="2" id="KW-1185">Reference proteome</keyword>
<dbReference type="GeneID" id="300081877"/>
<evidence type="ECO:0000313" key="2">
    <source>
        <dbReference type="Proteomes" id="UP001054897"/>
    </source>
</evidence>
<proteinExistence type="predicted"/>